<dbReference type="PROSITE" id="PS51257">
    <property type="entry name" value="PROKAR_LIPOPROTEIN"/>
    <property type="match status" value="1"/>
</dbReference>
<dbReference type="Proteomes" id="UP000614200">
    <property type="component" value="Unassembled WGS sequence"/>
</dbReference>
<keyword evidence="3" id="KW-1185">Reference proteome</keyword>
<protein>
    <submittedName>
        <fullName evidence="2">Uncharacterized protein</fullName>
    </submittedName>
</protein>
<organism evidence="2 3">
    <name type="scientific">Fusibacter ferrireducens</name>
    <dbReference type="NCBI Taxonomy" id="2785058"/>
    <lineage>
        <taxon>Bacteria</taxon>
        <taxon>Bacillati</taxon>
        <taxon>Bacillota</taxon>
        <taxon>Clostridia</taxon>
        <taxon>Eubacteriales</taxon>
        <taxon>Eubacteriales Family XII. Incertae Sedis</taxon>
        <taxon>Fusibacter</taxon>
    </lineage>
</organism>
<comment type="caution">
    <text evidence="2">The sequence shown here is derived from an EMBL/GenBank/DDBJ whole genome shotgun (WGS) entry which is preliminary data.</text>
</comment>
<name>A0ABR9ZSI8_9FIRM</name>
<reference evidence="2 3" key="1">
    <citation type="submission" date="2020-11" db="EMBL/GenBank/DDBJ databases">
        <title>Fusibacter basophilias sp. nov.</title>
        <authorList>
            <person name="Qiu D."/>
        </authorList>
    </citation>
    <scope>NUCLEOTIDE SEQUENCE [LARGE SCALE GENOMIC DNA]</scope>
    <source>
        <strain evidence="2 3">Q10-2</strain>
    </source>
</reference>
<evidence type="ECO:0000313" key="2">
    <source>
        <dbReference type="EMBL" id="MBF4693434.1"/>
    </source>
</evidence>
<gene>
    <name evidence="2" type="ORF">ISU02_09900</name>
</gene>
<feature type="compositionally biased region" description="Basic and acidic residues" evidence="1">
    <location>
        <begin position="69"/>
        <end position="81"/>
    </location>
</feature>
<feature type="region of interest" description="Disordered" evidence="1">
    <location>
        <begin position="62"/>
        <end position="98"/>
    </location>
</feature>
<evidence type="ECO:0000256" key="1">
    <source>
        <dbReference type="SAM" id="MobiDB-lite"/>
    </source>
</evidence>
<dbReference type="EMBL" id="JADKNH010000005">
    <property type="protein sequence ID" value="MBF4693434.1"/>
    <property type="molecule type" value="Genomic_DNA"/>
</dbReference>
<dbReference type="RefSeq" id="WP_194701664.1">
    <property type="nucleotide sequence ID" value="NZ_JADKNH010000005.1"/>
</dbReference>
<accession>A0ABR9ZSI8</accession>
<evidence type="ECO:0000313" key="3">
    <source>
        <dbReference type="Proteomes" id="UP000614200"/>
    </source>
</evidence>
<proteinExistence type="predicted"/>
<sequence length="357" mass="41562">MKSHIFIKKSYRIKSKIKMAILWGAVITTLLFTGCGKVDDKSKTSEKDKDLEFAAEASISTLDVSEGETEPKNDTETEQMPKVENISESENGLIDEGFNEEEAYNGDEGLKIEQVFGEASYILSMPNDDFNFKIYYKTDTDERIIYDFSEDNRLRNLEDFRFLSEMYVQDENQDGLEEVYLFFEDSAIETPMVMVLDYPHFKLDVQKGLQVTYWSYGYDIFTYEDLNGDNLKELIAPYPYGGVVTTWEGLDLVNAYNPDSEMYAFSYELTRLKYEGNKAEWKSALQNYFSTENWEGLLNSYADLGDVKACQDLIERGRALEELNIHPDWHGPYDTYFEYTLNRASYYESIWEELKPK</sequence>